<keyword evidence="2" id="KW-1185">Reference proteome</keyword>
<proteinExistence type="predicted"/>
<organism evidence="1 2">
    <name type="scientific">Streptomyces mashuensis</name>
    <dbReference type="NCBI Taxonomy" id="33904"/>
    <lineage>
        <taxon>Bacteria</taxon>
        <taxon>Bacillati</taxon>
        <taxon>Actinomycetota</taxon>
        <taxon>Actinomycetes</taxon>
        <taxon>Kitasatosporales</taxon>
        <taxon>Streptomycetaceae</taxon>
        <taxon>Streptomyces</taxon>
    </lineage>
</organism>
<accession>A0A919B1D3</accession>
<sequence length="57" mass="6491">MSADCDGLCRPCTCPFPPTTPRQPLRAAQTRRWHREAQSELDDLAEFHDINPKAVKL</sequence>
<name>A0A919B1D3_9ACTN</name>
<evidence type="ECO:0000313" key="1">
    <source>
        <dbReference type="EMBL" id="GHF38560.1"/>
    </source>
</evidence>
<protein>
    <submittedName>
        <fullName evidence="1">Uncharacterized protein</fullName>
    </submittedName>
</protein>
<reference evidence="1" key="2">
    <citation type="submission" date="2020-09" db="EMBL/GenBank/DDBJ databases">
        <authorList>
            <person name="Sun Q."/>
            <person name="Ohkuma M."/>
        </authorList>
    </citation>
    <scope>NUCLEOTIDE SEQUENCE</scope>
    <source>
        <strain evidence="1">JCM 4059</strain>
    </source>
</reference>
<evidence type="ECO:0000313" key="2">
    <source>
        <dbReference type="Proteomes" id="UP000638313"/>
    </source>
</evidence>
<comment type="caution">
    <text evidence="1">The sequence shown here is derived from an EMBL/GenBank/DDBJ whole genome shotgun (WGS) entry which is preliminary data.</text>
</comment>
<reference evidence="1" key="1">
    <citation type="journal article" date="2014" name="Int. J. Syst. Evol. Microbiol.">
        <title>Complete genome sequence of Corynebacterium casei LMG S-19264T (=DSM 44701T), isolated from a smear-ripened cheese.</title>
        <authorList>
            <consortium name="US DOE Joint Genome Institute (JGI-PGF)"/>
            <person name="Walter F."/>
            <person name="Albersmeier A."/>
            <person name="Kalinowski J."/>
            <person name="Ruckert C."/>
        </authorList>
    </citation>
    <scope>NUCLEOTIDE SEQUENCE</scope>
    <source>
        <strain evidence="1">JCM 4059</strain>
    </source>
</reference>
<dbReference type="Proteomes" id="UP000638313">
    <property type="component" value="Unassembled WGS sequence"/>
</dbReference>
<dbReference type="AlphaFoldDB" id="A0A919B1D3"/>
<dbReference type="RefSeq" id="WP_190129102.1">
    <property type="nucleotide sequence ID" value="NZ_BNBD01000003.1"/>
</dbReference>
<gene>
    <name evidence="1" type="ORF">GCM10010218_19640</name>
</gene>
<dbReference type="EMBL" id="BNBD01000003">
    <property type="protein sequence ID" value="GHF38560.1"/>
    <property type="molecule type" value="Genomic_DNA"/>
</dbReference>